<feature type="region of interest" description="Disordered" evidence="1">
    <location>
        <begin position="329"/>
        <end position="398"/>
    </location>
</feature>
<comment type="caution">
    <text evidence="2">The sequence shown here is derived from an EMBL/GenBank/DDBJ whole genome shotgun (WGS) entry which is preliminary data.</text>
</comment>
<dbReference type="EMBL" id="JALJOU010000111">
    <property type="protein sequence ID" value="KAK9820953.1"/>
    <property type="molecule type" value="Genomic_DNA"/>
</dbReference>
<dbReference type="Proteomes" id="UP001445335">
    <property type="component" value="Unassembled WGS sequence"/>
</dbReference>
<sequence>MEYLHSTIAQPEACLQSPAEDFYDELTALEASDTAECAGGERPVAPVATPVLWGEASGSDGPSCELGFGFGDCASRQACTSLDSGSPFPCMASILEKQIAEAEQLFPGAEEAAPLGSGMHVSRSCTDLKAALAAPFAGMLSPATPLPADVLAAKPHPSEPAVSASCLDAADETRRAGATAGTASVRLGLAFNGAAAVRDRCGPLLSCGSWRGCIRSAWCHRDSRHLGACTVHLAASGVSAGSLSDTPLPPAAAAFITIGCEGEAKGPARLGSPQPLHPDSDQGSAADTGSLLAAHVAAAAAAPAECESGNEEVEGGGIGKVSSVRALHSTSLDSRQSSGSGSASVQRHCGSGTWVSAGDPEATDLSGASAKSGASADSDDDDGAARSPLRPLPARALPPLAALEHADALLNARPEP</sequence>
<proteinExistence type="predicted"/>
<reference evidence="2 3" key="1">
    <citation type="journal article" date="2024" name="Nat. Commun.">
        <title>Phylogenomics reveals the evolutionary origins of lichenization in chlorophyte algae.</title>
        <authorList>
            <person name="Puginier C."/>
            <person name="Libourel C."/>
            <person name="Otte J."/>
            <person name="Skaloud P."/>
            <person name="Haon M."/>
            <person name="Grisel S."/>
            <person name="Petersen M."/>
            <person name="Berrin J.G."/>
            <person name="Delaux P.M."/>
            <person name="Dal Grande F."/>
            <person name="Keller J."/>
        </authorList>
    </citation>
    <scope>NUCLEOTIDE SEQUENCE [LARGE SCALE GENOMIC DNA]</scope>
    <source>
        <strain evidence="2 3">SAG 245.80</strain>
    </source>
</reference>
<keyword evidence="3" id="KW-1185">Reference proteome</keyword>
<dbReference type="AlphaFoldDB" id="A0AAW1QHS8"/>
<organism evidence="2 3">
    <name type="scientific">Elliptochloris bilobata</name>
    <dbReference type="NCBI Taxonomy" id="381761"/>
    <lineage>
        <taxon>Eukaryota</taxon>
        <taxon>Viridiplantae</taxon>
        <taxon>Chlorophyta</taxon>
        <taxon>core chlorophytes</taxon>
        <taxon>Trebouxiophyceae</taxon>
        <taxon>Trebouxiophyceae incertae sedis</taxon>
        <taxon>Elliptochloris clade</taxon>
        <taxon>Elliptochloris</taxon>
    </lineage>
</organism>
<feature type="region of interest" description="Disordered" evidence="1">
    <location>
        <begin position="266"/>
        <end position="286"/>
    </location>
</feature>
<feature type="compositionally biased region" description="Low complexity" evidence="1">
    <location>
        <begin position="329"/>
        <end position="344"/>
    </location>
</feature>
<gene>
    <name evidence="2" type="ORF">WJX81_005818</name>
</gene>
<evidence type="ECO:0000256" key="1">
    <source>
        <dbReference type="SAM" id="MobiDB-lite"/>
    </source>
</evidence>
<evidence type="ECO:0000313" key="3">
    <source>
        <dbReference type="Proteomes" id="UP001445335"/>
    </source>
</evidence>
<feature type="compositionally biased region" description="Low complexity" evidence="1">
    <location>
        <begin position="385"/>
        <end position="398"/>
    </location>
</feature>
<accession>A0AAW1QHS8</accession>
<feature type="non-terminal residue" evidence="2">
    <location>
        <position position="416"/>
    </location>
</feature>
<name>A0AAW1QHS8_9CHLO</name>
<evidence type="ECO:0000313" key="2">
    <source>
        <dbReference type="EMBL" id="KAK9820953.1"/>
    </source>
</evidence>
<protein>
    <submittedName>
        <fullName evidence="2">Uncharacterized protein</fullName>
    </submittedName>
</protein>
<feature type="compositionally biased region" description="Low complexity" evidence="1">
    <location>
        <begin position="364"/>
        <end position="376"/>
    </location>
</feature>